<name>A0A2T8HK29_9SPHI</name>
<feature type="domain" description="Pyruvate carboxyltransferase" evidence="4">
    <location>
        <begin position="5"/>
        <end position="272"/>
    </location>
</feature>
<evidence type="ECO:0000313" key="6">
    <source>
        <dbReference type="Proteomes" id="UP000245627"/>
    </source>
</evidence>
<dbReference type="PANTHER" id="PTHR42738">
    <property type="entry name" value="HYDROXYMETHYLGLUTARYL-COA LYASE"/>
    <property type="match status" value="1"/>
</dbReference>
<dbReference type="InterPro" id="IPR013785">
    <property type="entry name" value="Aldolase_TIM"/>
</dbReference>
<sequence>MSYKDIQIVDCVRDAIQALDRHIPVQQKIDYINLLLSSNAFACLDVGSFVSPKAVPQMADTASVIAGLQKTNDTKLSVIVANERGVKEALEYDQIDYLGYPFSISETFQQRNTHSSISESFELVKAMQDLTAASNKEMLLYISMAFGNPYDDPWHADLVLDWIQQLQDFGINNFSIADTTAEATTSSITEVFSLVNQHFPDLNPGIHLHSRPENALAKIDAAYDAGCRRFEGAILGYGGCPFAQDNLVGNMPTELLLRRFEKSSIEELQPIITAFQELVKPTISHQ</sequence>
<proteinExistence type="inferred from homology"/>
<dbReference type="Proteomes" id="UP000245627">
    <property type="component" value="Unassembled WGS sequence"/>
</dbReference>
<organism evidence="5 6">
    <name type="scientific">Sphingobacterium corticibacter</name>
    <dbReference type="NCBI Taxonomy" id="2171749"/>
    <lineage>
        <taxon>Bacteria</taxon>
        <taxon>Pseudomonadati</taxon>
        <taxon>Bacteroidota</taxon>
        <taxon>Sphingobacteriia</taxon>
        <taxon>Sphingobacteriales</taxon>
        <taxon>Sphingobacteriaceae</taxon>
        <taxon>Sphingobacterium</taxon>
    </lineage>
</organism>
<evidence type="ECO:0000256" key="2">
    <source>
        <dbReference type="ARBA" id="ARBA00022723"/>
    </source>
</evidence>
<evidence type="ECO:0000313" key="5">
    <source>
        <dbReference type="EMBL" id="PVH25808.1"/>
    </source>
</evidence>
<dbReference type="RefSeq" id="WP_116775379.1">
    <property type="nucleotide sequence ID" value="NZ_QDKG01000002.1"/>
</dbReference>
<reference evidence="5 6" key="1">
    <citation type="submission" date="2018-04" db="EMBL/GenBank/DDBJ databases">
        <title>Sphingobacterium cortibacter sp. nov.</title>
        <authorList>
            <person name="Li Y."/>
        </authorList>
    </citation>
    <scope>NUCLEOTIDE SEQUENCE [LARGE SCALE GENOMIC DNA]</scope>
    <source>
        <strain evidence="5 6">2c-3</strain>
    </source>
</reference>
<dbReference type="GO" id="GO:0046951">
    <property type="term" value="P:ketone body biosynthetic process"/>
    <property type="evidence" value="ECO:0007669"/>
    <property type="project" value="TreeGrafter"/>
</dbReference>
<gene>
    <name evidence="5" type="ORF">DC487_07700</name>
</gene>
<keyword evidence="6" id="KW-1185">Reference proteome</keyword>
<comment type="similarity">
    <text evidence="1">Belongs to the HMG-CoA lyase family.</text>
</comment>
<dbReference type="GO" id="GO:0046872">
    <property type="term" value="F:metal ion binding"/>
    <property type="evidence" value="ECO:0007669"/>
    <property type="project" value="UniProtKB-KW"/>
</dbReference>
<dbReference type="Pfam" id="PF00682">
    <property type="entry name" value="HMGL-like"/>
    <property type="match status" value="1"/>
</dbReference>
<dbReference type="SUPFAM" id="SSF51569">
    <property type="entry name" value="Aldolase"/>
    <property type="match status" value="1"/>
</dbReference>
<dbReference type="InterPro" id="IPR000891">
    <property type="entry name" value="PYR_CT"/>
</dbReference>
<keyword evidence="2" id="KW-0479">Metal-binding</keyword>
<dbReference type="InterPro" id="IPR043594">
    <property type="entry name" value="HMGL"/>
</dbReference>
<dbReference type="Gene3D" id="3.20.20.70">
    <property type="entry name" value="Aldolase class I"/>
    <property type="match status" value="1"/>
</dbReference>
<evidence type="ECO:0000256" key="1">
    <source>
        <dbReference type="ARBA" id="ARBA00009405"/>
    </source>
</evidence>
<accession>A0A2T8HK29</accession>
<comment type="caution">
    <text evidence="5">The sequence shown here is derived from an EMBL/GenBank/DDBJ whole genome shotgun (WGS) entry which is preliminary data.</text>
</comment>
<protein>
    <submittedName>
        <fullName evidence="5">Hydroxymethylglutaryl-CoA lyase</fullName>
    </submittedName>
</protein>
<evidence type="ECO:0000256" key="3">
    <source>
        <dbReference type="ARBA" id="ARBA00023239"/>
    </source>
</evidence>
<dbReference type="PROSITE" id="PS50991">
    <property type="entry name" value="PYR_CT"/>
    <property type="match status" value="1"/>
</dbReference>
<keyword evidence="3 5" id="KW-0456">Lyase</keyword>
<dbReference type="GO" id="GO:0006552">
    <property type="term" value="P:L-leucine catabolic process"/>
    <property type="evidence" value="ECO:0007669"/>
    <property type="project" value="TreeGrafter"/>
</dbReference>
<dbReference type="PANTHER" id="PTHR42738:SF7">
    <property type="entry name" value="HYDROXYMETHYLGLUTARYL-COA LYASE"/>
    <property type="match status" value="1"/>
</dbReference>
<evidence type="ECO:0000259" key="4">
    <source>
        <dbReference type="PROSITE" id="PS50991"/>
    </source>
</evidence>
<dbReference type="GO" id="GO:0004419">
    <property type="term" value="F:hydroxymethylglutaryl-CoA lyase activity"/>
    <property type="evidence" value="ECO:0007669"/>
    <property type="project" value="TreeGrafter"/>
</dbReference>
<dbReference type="EMBL" id="QDKG01000002">
    <property type="protein sequence ID" value="PVH25808.1"/>
    <property type="molecule type" value="Genomic_DNA"/>
</dbReference>
<dbReference type="AlphaFoldDB" id="A0A2T8HK29"/>
<dbReference type="OrthoDB" id="9784013at2"/>